<evidence type="ECO:0000256" key="8">
    <source>
        <dbReference type="SAM" id="Coils"/>
    </source>
</evidence>
<dbReference type="Gene3D" id="3.10.430.100">
    <property type="entry name" value="Ribosomal protein L9, C-terminal domain"/>
    <property type="match status" value="1"/>
</dbReference>
<dbReference type="SUPFAM" id="SSF55658">
    <property type="entry name" value="L9 N-domain-like"/>
    <property type="match status" value="1"/>
</dbReference>
<dbReference type="Pfam" id="PF03948">
    <property type="entry name" value="Ribosomal_L9_C"/>
    <property type="match status" value="1"/>
</dbReference>
<dbReference type="Proteomes" id="UP000031641">
    <property type="component" value="Chromosome"/>
</dbReference>
<evidence type="ECO:0000256" key="1">
    <source>
        <dbReference type="ARBA" id="ARBA00010605"/>
    </source>
</evidence>
<reference evidence="12" key="1">
    <citation type="journal article" date="2014" name="Genome Announc.">
        <title>Complete Genome Sequence of Mycoplasma canadense Strain HAZ 360_1 from Bovine Mastitic Milk in Japan.</title>
        <authorList>
            <person name="Hata E."/>
        </authorList>
    </citation>
    <scope>NUCLEOTIDE SEQUENCE [LARGE SCALE GENOMIC DNA]</scope>
    <source>
        <strain evidence="12">HAZ360_1</strain>
    </source>
</reference>
<dbReference type="STRING" id="29554.MCAN360_0358"/>
<evidence type="ECO:0000313" key="12">
    <source>
        <dbReference type="Proteomes" id="UP000031641"/>
    </source>
</evidence>
<evidence type="ECO:0000313" key="11">
    <source>
        <dbReference type="EMBL" id="BAP39541.1"/>
    </source>
</evidence>
<keyword evidence="4 7" id="KW-0689">Ribosomal protein</keyword>
<keyword evidence="12" id="KW-1185">Reference proteome</keyword>
<comment type="function">
    <text evidence="7">Binds to the 23S rRNA.</text>
</comment>
<dbReference type="InterPro" id="IPR009027">
    <property type="entry name" value="Ribosomal_bL9/RNase_H1_N"/>
</dbReference>
<keyword evidence="8" id="KW-0175">Coiled coil</keyword>
<dbReference type="GO" id="GO:0006412">
    <property type="term" value="P:translation"/>
    <property type="evidence" value="ECO:0007669"/>
    <property type="project" value="UniProtKB-UniRule"/>
</dbReference>
<dbReference type="KEGG" id="mcan:MCAN360_0358"/>
<accession>A0A077L6W8</accession>
<dbReference type="InterPro" id="IPR036935">
    <property type="entry name" value="Ribosomal_bL9_N_sf"/>
</dbReference>
<gene>
    <name evidence="7 11" type="primary">rplI</name>
    <name evidence="11" type="ORF">MCAN360_0358</name>
</gene>
<name>A0A077L6W8_9BACT</name>
<evidence type="ECO:0000259" key="9">
    <source>
        <dbReference type="Pfam" id="PF01281"/>
    </source>
</evidence>
<keyword evidence="2 7" id="KW-0699">rRNA-binding</keyword>
<dbReference type="HOGENOM" id="CLU_078938_3_1_14"/>
<dbReference type="NCBIfam" id="TIGR00158">
    <property type="entry name" value="L9"/>
    <property type="match status" value="1"/>
</dbReference>
<dbReference type="EMBL" id="AP014631">
    <property type="protein sequence ID" value="BAP39541.1"/>
    <property type="molecule type" value="Genomic_DNA"/>
</dbReference>
<dbReference type="InterPro" id="IPR020070">
    <property type="entry name" value="Ribosomal_bL9_N"/>
</dbReference>
<evidence type="ECO:0000256" key="6">
    <source>
        <dbReference type="ARBA" id="ARBA00035292"/>
    </source>
</evidence>
<dbReference type="GO" id="GO:0005840">
    <property type="term" value="C:ribosome"/>
    <property type="evidence" value="ECO:0007669"/>
    <property type="project" value="UniProtKB-KW"/>
</dbReference>
<evidence type="ECO:0000259" key="10">
    <source>
        <dbReference type="Pfam" id="PF03948"/>
    </source>
</evidence>
<dbReference type="SUPFAM" id="SSF55653">
    <property type="entry name" value="Ribosomal protein L9 C-domain"/>
    <property type="match status" value="1"/>
</dbReference>
<dbReference type="PANTHER" id="PTHR21368">
    <property type="entry name" value="50S RIBOSOMAL PROTEIN L9"/>
    <property type="match status" value="1"/>
</dbReference>
<evidence type="ECO:0000256" key="3">
    <source>
        <dbReference type="ARBA" id="ARBA00022884"/>
    </source>
</evidence>
<comment type="similarity">
    <text evidence="1 7">Belongs to the bacterial ribosomal protein bL9 family.</text>
</comment>
<feature type="coiled-coil region" evidence="8">
    <location>
        <begin position="46"/>
        <end position="80"/>
    </location>
</feature>
<evidence type="ECO:0000256" key="2">
    <source>
        <dbReference type="ARBA" id="ARBA00022730"/>
    </source>
</evidence>
<dbReference type="InterPro" id="IPR036791">
    <property type="entry name" value="Ribosomal_bL9_C_sf"/>
</dbReference>
<organism evidence="11 12">
    <name type="scientific">Metamycoplasma canadense</name>
    <dbReference type="NCBI Taxonomy" id="29554"/>
    <lineage>
        <taxon>Bacteria</taxon>
        <taxon>Bacillati</taxon>
        <taxon>Mycoplasmatota</taxon>
        <taxon>Mycoplasmoidales</taxon>
        <taxon>Metamycoplasmataceae</taxon>
        <taxon>Metamycoplasma</taxon>
    </lineage>
</organism>
<dbReference type="AlphaFoldDB" id="A0A077L6W8"/>
<feature type="domain" description="Ribosomal protein L9" evidence="9">
    <location>
        <begin position="4"/>
        <end position="48"/>
    </location>
</feature>
<evidence type="ECO:0000256" key="5">
    <source>
        <dbReference type="ARBA" id="ARBA00023274"/>
    </source>
</evidence>
<dbReference type="GO" id="GO:0019843">
    <property type="term" value="F:rRNA binding"/>
    <property type="evidence" value="ECO:0007669"/>
    <property type="project" value="UniProtKB-UniRule"/>
</dbReference>
<keyword evidence="3 7" id="KW-0694">RNA-binding</keyword>
<dbReference type="InterPro" id="IPR020594">
    <property type="entry name" value="Ribosomal_bL9_bac/chp"/>
</dbReference>
<proteinExistence type="inferred from homology"/>
<dbReference type="Pfam" id="PF01281">
    <property type="entry name" value="Ribosomal_L9_N"/>
    <property type="match status" value="1"/>
</dbReference>
<evidence type="ECO:0000256" key="7">
    <source>
        <dbReference type="HAMAP-Rule" id="MF_00503"/>
    </source>
</evidence>
<dbReference type="HAMAP" id="MF_00503">
    <property type="entry name" value="Ribosomal_bL9"/>
    <property type="match status" value="1"/>
</dbReference>
<sequence>MWKMKIIIIKQYDKYKVNEIVDINDGFAKNFLIKNGYAQPVNKQTLANLERVKSNIAENYAKEIQKAEEIKQQIEKLTLNFYLKSNGNVVHGSITNKAIEKELAKNNIKIKPHSLSKDSYNTFGKHYINIKLHKEVTAILLIQIFEEK</sequence>
<feature type="domain" description="Large ribosomal subunit protein bL9 C-terminal" evidence="10">
    <location>
        <begin position="65"/>
        <end position="144"/>
    </location>
</feature>
<dbReference type="GO" id="GO:1990904">
    <property type="term" value="C:ribonucleoprotein complex"/>
    <property type="evidence" value="ECO:0007669"/>
    <property type="project" value="UniProtKB-KW"/>
</dbReference>
<dbReference type="InterPro" id="IPR000244">
    <property type="entry name" value="Ribosomal_bL9"/>
</dbReference>
<keyword evidence="5 7" id="KW-0687">Ribonucleoprotein</keyword>
<protein>
    <recommendedName>
        <fullName evidence="6 7">Large ribosomal subunit protein bL9</fullName>
    </recommendedName>
</protein>
<dbReference type="Gene3D" id="3.40.5.10">
    <property type="entry name" value="Ribosomal protein L9, N-terminal domain"/>
    <property type="match status" value="1"/>
</dbReference>
<dbReference type="GO" id="GO:0003735">
    <property type="term" value="F:structural constituent of ribosome"/>
    <property type="evidence" value="ECO:0007669"/>
    <property type="project" value="InterPro"/>
</dbReference>
<dbReference type="InterPro" id="IPR020069">
    <property type="entry name" value="Ribosomal_bL9_C"/>
</dbReference>
<evidence type="ECO:0000256" key="4">
    <source>
        <dbReference type="ARBA" id="ARBA00022980"/>
    </source>
</evidence>